<dbReference type="Gene3D" id="2.60.120.580">
    <property type="entry name" value="Acetamidase/Formamidase-like domains"/>
    <property type="match status" value="1"/>
</dbReference>
<evidence type="ECO:0000313" key="1">
    <source>
        <dbReference type="EMBL" id="KPV42906.1"/>
    </source>
</evidence>
<dbReference type="Gene3D" id="3.10.28.20">
    <property type="entry name" value="Acetamidase/Formamidase-like domains"/>
    <property type="match status" value="1"/>
</dbReference>
<keyword evidence="2" id="KW-1185">Reference proteome</keyword>
<comment type="caution">
    <text evidence="1">The sequence shown here is derived from an EMBL/GenBank/DDBJ whole genome shotgun (WGS) entry which is preliminary data.</text>
</comment>
<dbReference type="SUPFAM" id="SSF141130">
    <property type="entry name" value="Acetamidase/Formamidase-like"/>
    <property type="match status" value="1"/>
</dbReference>
<dbReference type="AlphaFoldDB" id="A0A0P9EV91"/>
<evidence type="ECO:0000313" key="2">
    <source>
        <dbReference type="Proteomes" id="UP000050482"/>
    </source>
</evidence>
<proteinExistence type="predicted"/>
<dbReference type="Proteomes" id="UP000050482">
    <property type="component" value="Unassembled WGS sequence"/>
</dbReference>
<dbReference type="EMBL" id="LJCO01000068">
    <property type="protein sequence ID" value="KPV42906.1"/>
    <property type="molecule type" value="Genomic_DNA"/>
</dbReference>
<dbReference type="PANTHER" id="PTHR31891:SF1">
    <property type="entry name" value="FORMAMIDASE C869.04-RELATED"/>
    <property type="match status" value="1"/>
</dbReference>
<dbReference type="InterPro" id="IPR004304">
    <property type="entry name" value="FmdA_AmdA"/>
</dbReference>
<dbReference type="GO" id="GO:0016811">
    <property type="term" value="F:hydrolase activity, acting on carbon-nitrogen (but not peptide) bonds, in linear amides"/>
    <property type="evidence" value="ECO:0007669"/>
    <property type="project" value="InterPro"/>
</dbReference>
<sequence>MNYVIEKQNAIFSMSPKHEPTLHVQSGDTVVFETYDCFEDQIQNEQQDFGELDWNHINPATGPVYVEGAEPGDHLIVRIQNMELDSRGVMTTGPNLGVLGDELTQNVIRMIPIRDNKVVFSDDIELPLSPMIGVIGTAPKEGEIACGTPGDHGGNMDCKRITVGAYVVFPVNVPGALFSLGDLHASMGDGEVAVCGVEVSGKVTVQLHVVKGKSWPAPMIFDDSRIITIAAQEDLDSASVKAVKNMVRFLESECGMDKAEAVFLLSAGSDLRVCQIVDPMITARVELPRWVAEKKGFDFKSVLAD</sequence>
<name>A0A0P9EV91_9BACL</name>
<protein>
    <submittedName>
        <fullName evidence="1">Acetamidase</fullName>
    </submittedName>
</protein>
<dbReference type="Gene3D" id="2.40.10.120">
    <property type="match status" value="1"/>
</dbReference>
<accession>A0A0P9EV91</accession>
<organism evidence="1 2">
    <name type="scientific">Alicyclobacillus ferrooxydans</name>
    <dbReference type="NCBI Taxonomy" id="471514"/>
    <lineage>
        <taxon>Bacteria</taxon>
        <taxon>Bacillati</taxon>
        <taxon>Bacillota</taxon>
        <taxon>Bacilli</taxon>
        <taxon>Bacillales</taxon>
        <taxon>Alicyclobacillaceae</taxon>
        <taxon>Alicyclobacillus</taxon>
    </lineage>
</organism>
<dbReference type="Pfam" id="PF03069">
    <property type="entry name" value="FmdA_AmdA"/>
    <property type="match status" value="2"/>
</dbReference>
<dbReference type="STRING" id="471514.AN477_15355"/>
<dbReference type="PATRIC" id="fig|471514.4.peg.3366"/>
<dbReference type="RefSeq" id="WP_054970048.1">
    <property type="nucleotide sequence ID" value="NZ_LJCO01000068.1"/>
</dbReference>
<dbReference type="PANTHER" id="PTHR31891">
    <property type="entry name" value="FORMAMIDASE C869.04-RELATED"/>
    <property type="match status" value="1"/>
</dbReference>
<dbReference type="OrthoDB" id="9811740at2"/>
<reference evidence="1 2" key="1">
    <citation type="submission" date="2015-09" db="EMBL/GenBank/DDBJ databases">
        <title>Draft genome sequence of Alicyclobacillus ferrooxydans DSM 22381.</title>
        <authorList>
            <person name="Hemp J."/>
        </authorList>
    </citation>
    <scope>NUCLEOTIDE SEQUENCE [LARGE SCALE GENOMIC DNA]</scope>
    <source>
        <strain evidence="1 2">TC-34</strain>
    </source>
</reference>
<gene>
    <name evidence="1" type="ORF">AN477_15355</name>
</gene>